<feature type="compositionally biased region" description="Acidic residues" evidence="1">
    <location>
        <begin position="1"/>
        <end position="11"/>
    </location>
</feature>
<dbReference type="CDD" id="cd09272">
    <property type="entry name" value="RNase_HI_RT_Ty1"/>
    <property type="match status" value="1"/>
</dbReference>
<evidence type="ECO:0000313" key="3">
    <source>
        <dbReference type="Proteomes" id="UP001642464"/>
    </source>
</evidence>
<gene>
    <name evidence="2" type="ORF">SCF082_LOCUS33374</name>
</gene>
<keyword evidence="3" id="KW-1185">Reference proteome</keyword>
<comment type="caution">
    <text evidence="2">The sequence shown here is derived from an EMBL/GenBank/DDBJ whole genome shotgun (WGS) entry which is preliminary data.</text>
</comment>
<organism evidence="2 3">
    <name type="scientific">Durusdinium trenchii</name>
    <dbReference type="NCBI Taxonomy" id="1381693"/>
    <lineage>
        <taxon>Eukaryota</taxon>
        <taxon>Sar</taxon>
        <taxon>Alveolata</taxon>
        <taxon>Dinophyceae</taxon>
        <taxon>Suessiales</taxon>
        <taxon>Symbiodiniaceae</taxon>
        <taxon>Durusdinium</taxon>
    </lineage>
</organism>
<reference evidence="2 3" key="1">
    <citation type="submission" date="2024-02" db="EMBL/GenBank/DDBJ databases">
        <authorList>
            <person name="Chen Y."/>
            <person name="Shah S."/>
            <person name="Dougan E. K."/>
            <person name="Thang M."/>
            <person name="Chan C."/>
        </authorList>
    </citation>
    <scope>NUCLEOTIDE SEQUENCE [LARGE SCALE GENOMIC DNA]</scope>
</reference>
<dbReference type="EMBL" id="CAXAMM010029613">
    <property type="protein sequence ID" value="CAK9065030.1"/>
    <property type="molecule type" value="Genomic_DNA"/>
</dbReference>
<evidence type="ECO:0000313" key="2">
    <source>
        <dbReference type="EMBL" id="CAK9065030.1"/>
    </source>
</evidence>
<dbReference type="PANTHER" id="PTHR11439">
    <property type="entry name" value="GAG-POL-RELATED RETROTRANSPOSON"/>
    <property type="match status" value="1"/>
</dbReference>
<evidence type="ECO:0000256" key="1">
    <source>
        <dbReference type="SAM" id="MobiDB-lite"/>
    </source>
</evidence>
<dbReference type="Proteomes" id="UP001642464">
    <property type="component" value="Unassembled WGS sequence"/>
</dbReference>
<accession>A0ABP0NRE9</accession>
<feature type="region of interest" description="Disordered" evidence="1">
    <location>
        <begin position="1"/>
        <end position="54"/>
    </location>
</feature>
<name>A0ABP0NRE9_9DINO</name>
<sequence>MIPPEDMEEYTPAEPPKAEEMEIEEQEMSSPRGDVQKGVKRDADVSTEELEKEIRSEPKDIEYLQDLQWSATSMPLCITASHADGSDLTSPDFYVSSMNSIKFEPGKEHVTTRIRIGGGHVLVWKPDEVIDDSTLDNLNVDQGYQGMLEEGSMIVLKLPQSASLESGEPAFLILERSLNGLRDASLHWLLLLSSTIKVLGMTSDETEPCLYQGVIRDKKGREIGSSVLLVYVDDILVGSSNQETEEMITKAIAAVVPVKVTGQILPGDEGGGELDFLGRKIYKTPKADQLAMYVSPSYLDSSFAEYDIKKGSQAAPDVAAQLEKTDEASGQRLSPEAYQRFRRCLGRLLWLSQSRQEIKLWLSLIGVKQADPTQSTEAALRAVMRYLLGHRQVSLVFPSPQFPIDHVEKDLLGIHIHGYCDASHGPYRFNMRKSISGEVLTFEQGLIRTAAKQQQPVALSSCEAETYALQAACQSATSLAKLVKRIMVGLGEASDTDQVMTVMLTDSASAQQLIQGIDIPRRSRHIEIRLSWLQNKIAEQQIKLKFVPGVANAADMYTKCLSTTLMSRYVSWLGFEEVCGPTRDLHVLNRAVVEVQEAYPFVFVEICCEKGSQLQLACKTSKIPYIGIVSDVQSKALQRQVGELLRQHREAGRWIHAHASTPCSSGSPLKGFTGDREPTASDVEWESIMKAIPNIMEKGDSRSFELPWRNSIWRRDLTTTVLRQLY</sequence>
<proteinExistence type="predicted"/>
<feature type="compositionally biased region" description="Basic and acidic residues" evidence="1">
    <location>
        <begin position="34"/>
        <end position="44"/>
    </location>
</feature>
<protein>
    <submittedName>
        <fullName evidence="2">Retrovirus-related Pol polyprotein from transposon TNT 1-94</fullName>
    </submittedName>
</protein>